<dbReference type="PANTHER" id="PTHR30383">
    <property type="entry name" value="THIOESTERASE 1/PROTEASE 1/LYSOPHOSPHOLIPASE L1"/>
    <property type="match status" value="1"/>
</dbReference>
<dbReference type="PANTHER" id="PTHR30383:SF5">
    <property type="entry name" value="SGNH HYDROLASE-TYPE ESTERASE DOMAIN-CONTAINING PROTEIN"/>
    <property type="match status" value="1"/>
</dbReference>
<organism evidence="2 3">
    <name type="scientific">Candidatus Onthenecus intestinigallinarum</name>
    <dbReference type="NCBI Taxonomy" id="2840875"/>
    <lineage>
        <taxon>Bacteria</taxon>
        <taxon>Bacillati</taxon>
        <taxon>Bacillota</taxon>
        <taxon>Clostridia</taxon>
        <taxon>Eubacteriales</taxon>
        <taxon>Candidatus Onthenecus</taxon>
    </lineage>
</organism>
<accession>A0A9D0Z8W9</accession>
<dbReference type="SUPFAM" id="SSF52266">
    <property type="entry name" value="SGNH hydrolase"/>
    <property type="match status" value="1"/>
</dbReference>
<protein>
    <submittedName>
        <fullName evidence="2">Lysophospholipase</fullName>
    </submittedName>
</protein>
<dbReference type="Pfam" id="PF13472">
    <property type="entry name" value="Lipase_GDSL_2"/>
    <property type="match status" value="1"/>
</dbReference>
<evidence type="ECO:0000313" key="2">
    <source>
        <dbReference type="EMBL" id="HIQ71322.1"/>
    </source>
</evidence>
<dbReference type="EMBL" id="DVFJ01000010">
    <property type="protein sequence ID" value="HIQ71322.1"/>
    <property type="molecule type" value="Genomic_DNA"/>
</dbReference>
<dbReference type="InterPro" id="IPR013830">
    <property type="entry name" value="SGNH_hydro"/>
</dbReference>
<name>A0A9D0Z8W9_9FIRM</name>
<dbReference type="Proteomes" id="UP000886887">
    <property type="component" value="Unassembled WGS sequence"/>
</dbReference>
<dbReference type="AlphaFoldDB" id="A0A9D0Z8W9"/>
<dbReference type="Gene3D" id="3.40.50.1110">
    <property type="entry name" value="SGNH hydrolase"/>
    <property type="match status" value="1"/>
</dbReference>
<comment type="caution">
    <text evidence="2">The sequence shown here is derived from an EMBL/GenBank/DDBJ whole genome shotgun (WGS) entry which is preliminary data.</text>
</comment>
<evidence type="ECO:0000259" key="1">
    <source>
        <dbReference type="Pfam" id="PF13472"/>
    </source>
</evidence>
<gene>
    <name evidence="2" type="ORF">IAB73_03815</name>
</gene>
<dbReference type="GO" id="GO:0004622">
    <property type="term" value="F:phosphatidylcholine lysophospholipase activity"/>
    <property type="evidence" value="ECO:0007669"/>
    <property type="project" value="TreeGrafter"/>
</dbReference>
<dbReference type="InterPro" id="IPR051532">
    <property type="entry name" value="Ester_Hydrolysis_Enzymes"/>
</dbReference>
<dbReference type="InterPro" id="IPR036514">
    <property type="entry name" value="SGNH_hydro_sf"/>
</dbReference>
<sequence>MPSEYDVKVRNFRELNACARKGEIVFVGSSLCEFFPICELLQNVEPRIRVYNRGIAGDVTEGLLARMEESVFALEPRKVFINIGTNDISRDGYGREALLDNYRRILEQIRRRLPACRVYVLSYYPVNCTLPGMRPDAFGARTNEELRAVNAALRGLAQELGCRYVDVSTCLEDEAGNLRADYTIEGMHLYAGAYRVVLDALLPHLLET</sequence>
<evidence type="ECO:0000313" key="3">
    <source>
        <dbReference type="Proteomes" id="UP000886887"/>
    </source>
</evidence>
<proteinExistence type="predicted"/>
<reference evidence="2" key="1">
    <citation type="submission" date="2020-10" db="EMBL/GenBank/DDBJ databases">
        <authorList>
            <person name="Gilroy R."/>
        </authorList>
    </citation>
    <scope>NUCLEOTIDE SEQUENCE</scope>
    <source>
        <strain evidence="2">ChiSxjej2B14-6234</strain>
    </source>
</reference>
<reference evidence="2" key="2">
    <citation type="journal article" date="2021" name="PeerJ">
        <title>Extensive microbial diversity within the chicken gut microbiome revealed by metagenomics and culture.</title>
        <authorList>
            <person name="Gilroy R."/>
            <person name="Ravi A."/>
            <person name="Getino M."/>
            <person name="Pursley I."/>
            <person name="Horton D.L."/>
            <person name="Alikhan N.F."/>
            <person name="Baker D."/>
            <person name="Gharbi K."/>
            <person name="Hall N."/>
            <person name="Watson M."/>
            <person name="Adriaenssens E.M."/>
            <person name="Foster-Nyarko E."/>
            <person name="Jarju S."/>
            <person name="Secka A."/>
            <person name="Antonio M."/>
            <person name="Oren A."/>
            <person name="Chaudhuri R.R."/>
            <person name="La Ragione R."/>
            <person name="Hildebrand F."/>
            <person name="Pallen M.J."/>
        </authorList>
    </citation>
    <scope>NUCLEOTIDE SEQUENCE</scope>
    <source>
        <strain evidence="2">ChiSxjej2B14-6234</strain>
    </source>
</reference>
<feature type="domain" description="SGNH hydrolase-type esterase" evidence="1">
    <location>
        <begin position="41"/>
        <end position="195"/>
    </location>
</feature>